<proteinExistence type="predicted"/>
<dbReference type="EMBL" id="UATL01000001">
    <property type="protein sequence ID" value="SPY27825.1"/>
    <property type="molecule type" value="Genomic_DNA"/>
</dbReference>
<feature type="domain" description="Transposase zinc-binding" evidence="2">
    <location>
        <begin position="7"/>
        <end position="97"/>
    </location>
</feature>
<evidence type="ECO:0000259" key="2">
    <source>
        <dbReference type="Pfam" id="PF14319"/>
    </source>
</evidence>
<name>A0A2T3QPS2_PHODM</name>
<feature type="domain" description="Transposase IS801/IS1294" evidence="1">
    <location>
        <begin position="139"/>
        <end position="303"/>
    </location>
</feature>
<organism evidence="3 4">
    <name type="scientific">Photobacterium damselae</name>
    <dbReference type="NCBI Taxonomy" id="38293"/>
    <lineage>
        <taxon>Bacteria</taxon>
        <taxon>Pseudomonadati</taxon>
        <taxon>Pseudomonadota</taxon>
        <taxon>Gammaproteobacteria</taxon>
        <taxon>Vibrionales</taxon>
        <taxon>Vibrionaceae</taxon>
        <taxon>Photobacterium</taxon>
    </lineage>
</organism>
<protein>
    <submittedName>
        <fullName evidence="3">Transposase</fullName>
    </submittedName>
</protein>
<dbReference type="InterPro" id="IPR026889">
    <property type="entry name" value="Zn_Tnp"/>
</dbReference>
<evidence type="ECO:0000313" key="4">
    <source>
        <dbReference type="Proteomes" id="UP000251647"/>
    </source>
</evidence>
<dbReference type="AlphaFoldDB" id="A0A2T3QPS2"/>
<dbReference type="Pfam" id="PF14319">
    <property type="entry name" value="Zn_Tnp_IS91"/>
    <property type="match status" value="1"/>
</dbReference>
<gene>
    <name evidence="3" type="ORF">NCTC11647_00890</name>
</gene>
<dbReference type="RefSeq" id="WP_005300051.1">
    <property type="nucleotide sequence ID" value="NZ_PYOG01000001.1"/>
</dbReference>
<sequence>MTFQSLLRDYYDDFCATYSTQINHDIRYAMKAILTCHTEKQGHSRWQCSHCEHQSEYAMSCGHRHCSQCQHQATSDWLAKQQQKLLPVDYFMVTFTLPAELRYLAKKHTKALYQAMFTVTASVIKSFANNDKHLGNRIGFTSVLHTHNRRRDLHPHIHMVITGGGFDDKKRQWKNCKNKYLFNAFALAKVWRARLLAYLTTELKWALPDHITKKWVVDCRHVGQGKPALLYLSTYLYRGVIADKDILFIHHDQVTFRYKESQTQTMKTRTLPVLQFLWLILQHVLPKGFRRVRDYGLLRGHEKKRLQAIQFMFMLAGQLTLPSPNKTVHIKAQPFCPCCQHVMQLTGIFRPK</sequence>
<dbReference type="PANTHER" id="PTHR37023:SF1">
    <property type="entry name" value="ISSOD25 TRANSPOSASE TNPA_ISSOD25"/>
    <property type="match status" value="1"/>
</dbReference>
<dbReference type="OrthoDB" id="6979325at2"/>
<dbReference type="InterPro" id="IPR007069">
    <property type="entry name" value="Transposase_32"/>
</dbReference>
<dbReference type="GO" id="GO:0006313">
    <property type="term" value="P:DNA transposition"/>
    <property type="evidence" value="ECO:0007669"/>
    <property type="project" value="InterPro"/>
</dbReference>
<dbReference type="PANTHER" id="PTHR37023">
    <property type="entry name" value="TRANSPOSASE"/>
    <property type="match status" value="1"/>
</dbReference>
<dbReference type="Pfam" id="PF04986">
    <property type="entry name" value="Y2_Tnp"/>
    <property type="match status" value="1"/>
</dbReference>
<dbReference type="NCBIfam" id="NF033538">
    <property type="entry name" value="transpos_IS91"/>
    <property type="match status" value="1"/>
</dbReference>
<evidence type="ECO:0000259" key="1">
    <source>
        <dbReference type="Pfam" id="PF04986"/>
    </source>
</evidence>
<accession>A0A2T3QPS2</accession>
<evidence type="ECO:0000313" key="3">
    <source>
        <dbReference type="EMBL" id="SPY27825.1"/>
    </source>
</evidence>
<dbReference type="InterPro" id="IPR054832">
    <property type="entry name" value="transpos_IS91"/>
</dbReference>
<dbReference type="GO" id="GO:0003677">
    <property type="term" value="F:DNA binding"/>
    <property type="evidence" value="ECO:0007669"/>
    <property type="project" value="InterPro"/>
</dbReference>
<reference evidence="3 4" key="1">
    <citation type="submission" date="2018-06" db="EMBL/GenBank/DDBJ databases">
        <authorList>
            <consortium name="Pathogen Informatics"/>
            <person name="Doyle S."/>
        </authorList>
    </citation>
    <scope>NUCLEOTIDE SEQUENCE [LARGE SCALE GENOMIC DNA]</scope>
    <source>
        <strain evidence="3 4">NCTC11647</strain>
    </source>
</reference>
<dbReference type="Proteomes" id="UP000251647">
    <property type="component" value="Unassembled WGS sequence"/>
</dbReference>
<dbReference type="GO" id="GO:0004803">
    <property type="term" value="F:transposase activity"/>
    <property type="evidence" value="ECO:0007669"/>
    <property type="project" value="InterPro"/>
</dbReference>